<dbReference type="OrthoDB" id="9792139at2"/>
<evidence type="ECO:0000259" key="8">
    <source>
        <dbReference type="Pfam" id="PF14322"/>
    </source>
</evidence>
<name>A0A2T5YGL6_9BACT</name>
<dbReference type="EMBL" id="QBKI01000006">
    <property type="protein sequence ID" value="PTX18434.1"/>
    <property type="molecule type" value="Genomic_DNA"/>
</dbReference>
<reference evidence="9 10" key="1">
    <citation type="submission" date="2018-04" db="EMBL/GenBank/DDBJ databases">
        <title>Genomic Encyclopedia of Archaeal and Bacterial Type Strains, Phase II (KMG-II): from individual species to whole genera.</title>
        <authorList>
            <person name="Goeker M."/>
        </authorList>
    </citation>
    <scope>NUCLEOTIDE SEQUENCE [LARGE SCALE GENOMIC DNA]</scope>
    <source>
        <strain evidence="9 10">DSM 100162</strain>
    </source>
</reference>
<feature type="domain" description="RagB/SusD" evidence="7">
    <location>
        <begin position="317"/>
        <end position="516"/>
    </location>
</feature>
<evidence type="ECO:0000256" key="2">
    <source>
        <dbReference type="ARBA" id="ARBA00006275"/>
    </source>
</evidence>
<keyword evidence="10" id="KW-1185">Reference proteome</keyword>
<sequence length="516" mass="58066">MHKIIKRGFLLLGCIAVGTMPACTDLDEEVYSVYTDKNFPKTPEQFAALTGPVYVAAQKFFDTNFYDMQQTGTDEVVVPTRGGDWADGGRWQAMHFHTWTPSTDLMRNSWDWGFNAIGTCNRILTMLADAPESESKQQTLAEIKTMRAWYYYNMMDAFGNIPIVTTFDQSAAAPAQESRAEVFAFIASELEENAPLLSEDVSITTYGRPTKWMAYTLLAKLYLNAEVYTGTPQWDKVVENCNKVIESGKYALESSATYFAMFGPTNGAQFKEPIFSVPFDAIKAKGNLLFNKTLHYGHRTTYGLTTDPWNGWTTTPTFFDKFEDSDLRKSQWLYGQQKNAEGGNLIYNGVNVVLDPYYFPAFDLGGEDDKGRLAGARNVKYQPDPNAVSNNANNDVIIFRYADVLLMKAEAILRGASNGTMAEAVDLVNQIRDRAFNNNPAKRFTAANLTLNALYDERGRELVMEMTRRTDMIRFGRWEEANLFKPANPGETYKRLFPIPTTALSANPNLVQNPGY</sequence>
<dbReference type="SUPFAM" id="SSF48452">
    <property type="entry name" value="TPR-like"/>
    <property type="match status" value="1"/>
</dbReference>
<keyword evidence="4" id="KW-0472">Membrane</keyword>
<dbReference type="InterPro" id="IPR033985">
    <property type="entry name" value="SusD-like_N"/>
</dbReference>
<accession>A0A2T5YGL6</accession>
<dbReference type="InterPro" id="IPR012944">
    <property type="entry name" value="SusD_RagB_dom"/>
</dbReference>
<evidence type="ECO:0000259" key="7">
    <source>
        <dbReference type="Pfam" id="PF07980"/>
    </source>
</evidence>
<keyword evidence="3 6" id="KW-0732">Signal</keyword>
<evidence type="ECO:0000256" key="5">
    <source>
        <dbReference type="ARBA" id="ARBA00023237"/>
    </source>
</evidence>
<proteinExistence type="inferred from homology"/>
<dbReference type="Gene3D" id="1.10.3780.10">
    <property type="entry name" value="SusD-like"/>
    <property type="match status" value="1"/>
</dbReference>
<dbReference type="AlphaFoldDB" id="A0A2T5YGL6"/>
<evidence type="ECO:0000313" key="9">
    <source>
        <dbReference type="EMBL" id="PTX18434.1"/>
    </source>
</evidence>
<comment type="similarity">
    <text evidence="2">Belongs to the SusD family.</text>
</comment>
<dbReference type="CDD" id="cd08977">
    <property type="entry name" value="SusD"/>
    <property type="match status" value="1"/>
</dbReference>
<evidence type="ECO:0000256" key="1">
    <source>
        <dbReference type="ARBA" id="ARBA00004442"/>
    </source>
</evidence>
<dbReference type="Proteomes" id="UP000244225">
    <property type="component" value="Unassembled WGS sequence"/>
</dbReference>
<evidence type="ECO:0000313" key="10">
    <source>
        <dbReference type="Proteomes" id="UP000244225"/>
    </source>
</evidence>
<evidence type="ECO:0000256" key="6">
    <source>
        <dbReference type="SAM" id="SignalP"/>
    </source>
</evidence>
<dbReference type="Pfam" id="PF14322">
    <property type="entry name" value="SusD-like_3"/>
    <property type="match status" value="1"/>
</dbReference>
<dbReference type="GO" id="GO:0009279">
    <property type="term" value="C:cell outer membrane"/>
    <property type="evidence" value="ECO:0007669"/>
    <property type="project" value="UniProtKB-SubCell"/>
</dbReference>
<dbReference type="Gene3D" id="1.25.40.390">
    <property type="match status" value="1"/>
</dbReference>
<protein>
    <submittedName>
        <fullName evidence="9">Putative outer membrane starch-binding protein</fullName>
    </submittedName>
</protein>
<comment type="caution">
    <text evidence="9">The sequence shown here is derived from an EMBL/GenBank/DDBJ whole genome shotgun (WGS) entry which is preliminary data.</text>
</comment>
<feature type="signal peptide" evidence="6">
    <location>
        <begin position="1"/>
        <end position="22"/>
    </location>
</feature>
<gene>
    <name evidence="9" type="ORF">C8N40_106234</name>
</gene>
<dbReference type="Pfam" id="PF07980">
    <property type="entry name" value="SusD_RagB"/>
    <property type="match status" value="1"/>
</dbReference>
<organism evidence="9 10">
    <name type="scientific">Pontibacter mucosus</name>
    <dbReference type="NCBI Taxonomy" id="1649266"/>
    <lineage>
        <taxon>Bacteria</taxon>
        <taxon>Pseudomonadati</taxon>
        <taxon>Bacteroidota</taxon>
        <taxon>Cytophagia</taxon>
        <taxon>Cytophagales</taxon>
        <taxon>Hymenobacteraceae</taxon>
        <taxon>Pontibacter</taxon>
    </lineage>
</organism>
<dbReference type="RefSeq" id="WP_108212299.1">
    <property type="nucleotide sequence ID" value="NZ_QBKI01000006.1"/>
</dbReference>
<evidence type="ECO:0000256" key="4">
    <source>
        <dbReference type="ARBA" id="ARBA00023136"/>
    </source>
</evidence>
<feature type="chain" id="PRO_5015643258" evidence="6">
    <location>
        <begin position="23"/>
        <end position="516"/>
    </location>
</feature>
<evidence type="ECO:0000256" key="3">
    <source>
        <dbReference type="ARBA" id="ARBA00022729"/>
    </source>
</evidence>
<dbReference type="InterPro" id="IPR011990">
    <property type="entry name" value="TPR-like_helical_dom_sf"/>
</dbReference>
<dbReference type="Gene3D" id="1.25.40.10">
    <property type="entry name" value="Tetratricopeptide repeat domain"/>
    <property type="match status" value="1"/>
</dbReference>
<comment type="subcellular location">
    <subcellularLocation>
        <location evidence="1">Cell outer membrane</location>
    </subcellularLocation>
</comment>
<feature type="domain" description="SusD-like N-terminal" evidence="8">
    <location>
        <begin position="83"/>
        <end position="223"/>
    </location>
</feature>
<keyword evidence="5" id="KW-0998">Cell outer membrane</keyword>